<reference evidence="3 4" key="1">
    <citation type="journal article" date="2011" name="ISME J.">
        <title>Community ecology of hot spring cyanobacterial mats: predominant populations and their functional potential.</title>
        <authorList>
            <person name="Klatt C.G."/>
            <person name="Wood J.M."/>
            <person name="Rusch D.B."/>
            <person name="Bateson M.M."/>
            <person name="Hamamura N."/>
            <person name="Heidelberg J.F."/>
            <person name="Grossman A.R."/>
            <person name="Bhaya D."/>
            <person name="Cohan F.M."/>
            <person name="Kuhl M."/>
            <person name="Bryant D.A."/>
            <person name="Ward D.M."/>
        </authorList>
    </citation>
    <scope>NUCLEOTIDE SEQUENCE [LARGE SCALE GENOMIC DNA]</scope>
    <source>
        <strain evidence="3">OS</strain>
    </source>
</reference>
<dbReference type="InterPro" id="IPR003488">
    <property type="entry name" value="DprA"/>
</dbReference>
<comment type="caution">
    <text evidence="3">The sequence shown here is derived from an EMBL/GenBank/DDBJ whole genome shotgun (WGS) entry which is preliminary data.</text>
</comment>
<dbReference type="PANTHER" id="PTHR43022:SF1">
    <property type="entry name" value="PROTEIN SMF"/>
    <property type="match status" value="1"/>
</dbReference>
<dbReference type="InterPro" id="IPR041614">
    <property type="entry name" value="DprA_WH"/>
</dbReference>
<dbReference type="GO" id="GO:0003677">
    <property type="term" value="F:DNA binding"/>
    <property type="evidence" value="ECO:0007669"/>
    <property type="project" value="InterPro"/>
</dbReference>
<accession>A0A395LZR7</accession>
<dbReference type="SUPFAM" id="SSF102405">
    <property type="entry name" value="MCP/YpsA-like"/>
    <property type="match status" value="1"/>
</dbReference>
<dbReference type="InterPro" id="IPR003583">
    <property type="entry name" value="Hlx-hairpin-Hlx_DNA-bd_motif"/>
</dbReference>
<dbReference type="Proteomes" id="UP000266389">
    <property type="component" value="Unassembled WGS sequence"/>
</dbReference>
<dbReference type="PANTHER" id="PTHR43022">
    <property type="entry name" value="PROTEIN SMF"/>
    <property type="match status" value="1"/>
</dbReference>
<protein>
    <submittedName>
        <fullName evidence="3">DNA-protecting protein DprA</fullName>
    </submittedName>
</protein>
<gene>
    <name evidence="3" type="primary">dprA</name>
    <name evidence="3" type="ORF">D0433_11200</name>
</gene>
<proteinExistence type="inferred from homology"/>
<evidence type="ECO:0000313" key="4">
    <source>
        <dbReference type="Proteomes" id="UP000266389"/>
    </source>
</evidence>
<dbReference type="Pfam" id="PF14520">
    <property type="entry name" value="HHH_5"/>
    <property type="match status" value="1"/>
</dbReference>
<evidence type="ECO:0000259" key="2">
    <source>
        <dbReference type="SMART" id="SM00278"/>
    </source>
</evidence>
<dbReference type="NCBIfam" id="TIGR00732">
    <property type="entry name" value="dprA"/>
    <property type="match status" value="1"/>
</dbReference>
<dbReference type="SUPFAM" id="SSF47781">
    <property type="entry name" value="RuvA domain 2-like"/>
    <property type="match status" value="1"/>
</dbReference>
<dbReference type="InterPro" id="IPR010994">
    <property type="entry name" value="RuvA_2-like"/>
</dbReference>
<dbReference type="SMART" id="SM00278">
    <property type="entry name" value="HhH1"/>
    <property type="match status" value="1"/>
</dbReference>
<evidence type="ECO:0000256" key="1">
    <source>
        <dbReference type="ARBA" id="ARBA00006525"/>
    </source>
</evidence>
<dbReference type="GO" id="GO:0006281">
    <property type="term" value="P:DNA repair"/>
    <property type="evidence" value="ECO:0007669"/>
    <property type="project" value="InterPro"/>
</dbReference>
<dbReference type="EMBL" id="PHFL01000065">
    <property type="protein sequence ID" value="RFM23488.1"/>
    <property type="molecule type" value="Genomic_DNA"/>
</dbReference>
<dbReference type="AlphaFoldDB" id="A0A395LZR7"/>
<feature type="domain" description="Helix-hairpin-helix DNA-binding motif class 1" evidence="2">
    <location>
        <begin position="44"/>
        <end position="63"/>
    </location>
</feature>
<dbReference type="GO" id="GO:0009294">
    <property type="term" value="P:DNA-mediated transformation"/>
    <property type="evidence" value="ECO:0007669"/>
    <property type="project" value="InterPro"/>
</dbReference>
<evidence type="ECO:0000313" key="3">
    <source>
        <dbReference type="EMBL" id="RFM23488.1"/>
    </source>
</evidence>
<sequence>MASNADFIIELLALSKAPLIGATRLRALVSCFHTPAQVCKATPAELMRVEGIGETIAESLYAHLRSAAFQNDRAMAEAQVEKAEKLGVKILTLWDSEYPTLLKHIYDAPPYLFVRGTLPQDALRIAVVGTRHPTEYGKNVTKKLTAALSQAQVEIVSGLAFGIDSIAHQTALESGARTVAVLGSGVDAIYTDPKGKLYPRIIENGAIVSEEWLSTAPIAENFPKRNRIISGLSQGVLIVESDIKGGAMITAKYALEQNREVFAVPGSIYSHKSNGTNTLIRESRAKLVMSAEDILSELRIQTATTATALTLPLPELSDEELKIYQKLSDTPMHIDDLCEATGLDVSDVLIILFELELKNCVKQLPGKFFQRS</sequence>
<dbReference type="Pfam" id="PF17782">
    <property type="entry name" value="WHD_DprA"/>
    <property type="match status" value="1"/>
</dbReference>
<organism evidence="3 4">
    <name type="scientific">Candidatus Thermochlorobacter aerophilus</name>
    <dbReference type="NCBI Taxonomy" id="1868324"/>
    <lineage>
        <taxon>Bacteria</taxon>
        <taxon>Pseudomonadati</taxon>
        <taxon>Chlorobiota</taxon>
        <taxon>Chlorobiia</taxon>
        <taxon>Chlorobiales</taxon>
        <taxon>Candidatus Thermochlorobacteriaceae</taxon>
        <taxon>Candidatus Thermochlorobacter</taxon>
    </lineage>
</organism>
<dbReference type="Pfam" id="PF02481">
    <property type="entry name" value="DNA_processg_A"/>
    <property type="match status" value="1"/>
</dbReference>
<dbReference type="Gene3D" id="3.40.50.450">
    <property type="match status" value="1"/>
</dbReference>
<dbReference type="InterPro" id="IPR057666">
    <property type="entry name" value="DrpA_SLOG"/>
</dbReference>
<comment type="similarity">
    <text evidence="1">Belongs to the DprA/Smf family.</text>
</comment>
<name>A0A395LZR7_9BACT</name>